<protein>
    <recommendedName>
        <fullName evidence="2">Tyr recombinase domain-containing protein</fullName>
    </recommendedName>
</protein>
<feature type="domain" description="Tyr recombinase" evidence="2">
    <location>
        <begin position="1"/>
        <end position="84"/>
    </location>
</feature>
<dbReference type="PROSITE" id="PS51898">
    <property type="entry name" value="TYR_RECOMBINASE"/>
    <property type="match status" value="1"/>
</dbReference>
<evidence type="ECO:0000313" key="3">
    <source>
        <dbReference type="EMBL" id="CAA9242225.1"/>
    </source>
</evidence>
<dbReference type="GO" id="GO:0006310">
    <property type="term" value="P:DNA recombination"/>
    <property type="evidence" value="ECO:0007669"/>
    <property type="project" value="UniProtKB-KW"/>
</dbReference>
<gene>
    <name evidence="3" type="ORF">AVDCRST_MAG76-1827</name>
</gene>
<keyword evidence="1" id="KW-0233">DNA recombination</keyword>
<dbReference type="SUPFAM" id="SSF56349">
    <property type="entry name" value="DNA breaking-rejoining enzymes"/>
    <property type="match status" value="1"/>
</dbReference>
<dbReference type="Pfam" id="PF00589">
    <property type="entry name" value="Phage_integrase"/>
    <property type="match status" value="1"/>
</dbReference>
<dbReference type="GO" id="GO:0003677">
    <property type="term" value="F:DNA binding"/>
    <property type="evidence" value="ECO:0007669"/>
    <property type="project" value="InterPro"/>
</dbReference>
<accession>A0A6J4I650</accession>
<dbReference type="GO" id="GO:0015074">
    <property type="term" value="P:DNA integration"/>
    <property type="evidence" value="ECO:0007669"/>
    <property type="project" value="InterPro"/>
</dbReference>
<evidence type="ECO:0000256" key="1">
    <source>
        <dbReference type="ARBA" id="ARBA00023172"/>
    </source>
</evidence>
<organism evidence="3">
    <name type="scientific">uncultured Acidimicrobiales bacterium</name>
    <dbReference type="NCBI Taxonomy" id="310071"/>
    <lineage>
        <taxon>Bacteria</taxon>
        <taxon>Bacillati</taxon>
        <taxon>Actinomycetota</taxon>
        <taxon>Acidimicrobiia</taxon>
        <taxon>Acidimicrobiales</taxon>
        <taxon>environmental samples</taxon>
    </lineage>
</organism>
<dbReference type="AlphaFoldDB" id="A0A6J4I650"/>
<dbReference type="EMBL" id="CADCSZ010000110">
    <property type="protein sequence ID" value="CAA9242225.1"/>
    <property type="molecule type" value="Genomic_DNA"/>
</dbReference>
<dbReference type="InterPro" id="IPR011010">
    <property type="entry name" value="DNA_brk_join_enz"/>
</dbReference>
<dbReference type="Gene3D" id="1.10.443.10">
    <property type="entry name" value="Intergrase catalytic core"/>
    <property type="match status" value="1"/>
</dbReference>
<proteinExistence type="predicted"/>
<reference evidence="3" key="1">
    <citation type="submission" date="2020-02" db="EMBL/GenBank/DDBJ databases">
        <authorList>
            <person name="Meier V. D."/>
        </authorList>
    </citation>
    <scope>NUCLEOTIDE SEQUENCE</scope>
    <source>
        <strain evidence="3">AVDCRST_MAG76</strain>
    </source>
</reference>
<dbReference type="InterPro" id="IPR013762">
    <property type="entry name" value="Integrase-like_cat_sf"/>
</dbReference>
<evidence type="ECO:0000259" key="2">
    <source>
        <dbReference type="PROSITE" id="PS51898"/>
    </source>
</evidence>
<name>A0A6J4I650_9ACTN</name>
<dbReference type="InterPro" id="IPR002104">
    <property type="entry name" value="Integrase_catalytic"/>
</dbReference>
<sequence>MFTCPSGTPLRRATLSGHWRAAVAATGAPAGLHLHDLRHHAATIVARMPGVTTKELMARIGHSSPRAALIYQHATAERDQAIAAYLGEQMAGAERPQRAPAVPLDTSIGHIRVCHGCAIRLGLALVGGGPHPL</sequence>